<dbReference type="AlphaFoldDB" id="A0A183J655"/>
<proteinExistence type="predicted"/>
<dbReference type="WBParaSite" id="SBAD_0001173901-mRNA-1">
    <property type="protein sequence ID" value="SBAD_0001173901-mRNA-1"/>
    <property type="gene ID" value="SBAD_0001173901"/>
</dbReference>
<dbReference type="InterPro" id="IPR003533">
    <property type="entry name" value="Doublecortin_dom"/>
</dbReference>
<evidence type="ECO:0000259" key="1">
    <source>
        <dbReference type="PROSITE" id="PS50309"/>
    </source>
</evidence>
<dbReference type="Pfam" id="PF03607">
    <property type="entry name" value="DCX"/>
    <property type="match status" value="1"/>
</dbReference>
<organism evidence="4">
    <name type="scientific">Soboliphyme baturini</name>
    <dbReference type="NCBI Taxonomy" id="241478"/>
    <lineage>
        <taxon>Eukaryota</taxon>
        <taxon>Metazoa</taxon>
        <taxon>Ecdysozoa</taxon>
        <taxon>Nematoda</taxon>
        <taxon>Enoplea</taxon>
        <taxon>Dorylaimia</taxon>
        <taxon>Dioctophymatida</taxon>
        <taxon>Dioctophymatoidea</taxon>
        <taxon>Soboliphymatidae</taxon>
        <taxon>Soboliphyme</taxon>
    </lineage>
</organism>
<accession>A0A183J655</accession>
<keyword evidence="3" id="KW-1185">Reference proteome</keyword>
<sequence>MRFLLNKRTARSFEQILTDLASLVKLDSGVVKKIFALSGRPITKLLDFFSDDKIFLVCGSEKITVDDFYLDSEGLVVRCLLLPSIVKLDFQSTNSYSLRDPVAIAYRTMHHRQRLPTVESPLATH</sequence>
<gene>
    <name evidence="2" type="ORF">SBAD_LOCUS11351</name>
</gene>
<evidence type="ECO:0000313" key="3">
    <source>
        <dbReference type="Proteomes" id="UP000270296"/>
    </source>
</evidence>
<evidence type="ECO:0000313" key="4">
    <source>
        <dbReference type="WBParaSite" id="SBAD_0001173901-mRNA-1"/>
    </source>
</evidence>
<dbReference type="SMART" id="SM00537">
    <property type="entry name" value="DCX"/>
    <property type="match status" value="1"/>
</dbReference>
<name>A0A183J655_9BILA</name>
<feature type="domain" description="Doublecortin" evidence="1">
    <location>
        <begin position="1"/>
        <end position="69"/>
    </location>
</feature>
<dbReference type="SUPFAM" id="SSF89837">
    <property type="entry name" value="Doublecortin (DC)"/>
    <property type="match status" value="1"/>
</dbReference>
<dbReference type="Gene3D" id="3.10.20.230">
    <property type="entry name" value="Doublecortin domain"/>
    <property type="match status" value="1"/>
</dbReference>
<reference evidence="2 3" key="2">
    <citation type="submission" date="2018-11" db="EMBL/GenBank/DDBJ databases">
        <authorList>
            <consortium name="Pathogen Informatics"/>
        </authorList>
    </citation>
    <scope>NUCLEOTIDE SEQUENCE [LARGE SCALE GENOMIC DNA]</scope>
</reference>
<dbReference type="EMBL" id="UZAM01015498">
    <property type="protein sequence ID" value="VDP39349.1"/>
    <property type="molecule type" value="Genomic_DNA"/>
</dbReference>
<reference evidence="4" key="1">
    <citation type="submission" date="2016-06" db="UniProtKB">
        <authorList>
            <consortium name="WormBaseParasite"/>
        </authorList>
    </citation>
    <scope>IDENTIFICATION</scope>
</reference>
<evidence type="ECO:0000313" key="2">
    <source>
        <dbReference type="EMBL" id="VDP39349.1"/>
    </source>
</evidence>
<dbReference type="OrthoDB" id="1738954at2759"/>
<dbReference type="GO" id="GO:0035556">
    <property type="term" value="P:intracellular signal transduction"/>
    <property type="evidence" value="ECO:0007669"/>
    <property type="project" value="InterPro"/>
</dbReference>
<protein>
    <submittedName>
        <fullName evidence="4">Doublecortin domain-containing protein</fullName>
    </submittedName>
</protein>
<dbReference type="InterPro" id="IPR036572">
    <property type="entry name" value="Doublecortin_dom_sf"/>
</dbReference>
<dbReference type="Proteomes" id="UP000270296">
    <property type="component" value="Unassembled WGS sequence"/>
</dbReference>
<dbReference type="PROSITE" id="PS50309">
    <property type="entry name" value="DC"/>
    <property type="match status" value="1"/>
</dbReference>